<comment type="catalytic activity">
    <reaction evidence="1">
        <text>L-aspartyl-tRNA(Asn) + L-glutamine + ATP + H2O = L-asparaginyl-tRNA(Asn) + L-glutamate + ADP + phosphate + 2 H(+)</text>
        <dbReference type="Rhea" id="RHEA:14513"/>
        <dbReference type="Rhea" id="RHEA-COMP:9674"/>
        <dbReference type="Rhea" id="RHEA-COMP:9677"/>
        <dbReference type="ChEBI" id="CHEBI:15377"/>
        <dbReference type="ChEBI" id="CHEBI:15378"/>
        <dbReference type="ChEBI" id="CHEBI:29985"/>
        <dbReference type="ChEBI" id="CHEBI:30616"/>
        <dbReference type="ChEBI" id="CHEBI:43474"/>
        <dbReference type="ChEBI" id="CHEBI:58359"/>
        <dbReference type="ChEBI" id="CHEBI:78515"/>
        <dbReference type="ChEBI" id="CHEBI:78516"/>
        <dbReference type="ChEBI" id="CHEBI:456216"/>
    </reaction>
</comment>
<dbReference type="InterPro" id="IPR003837">
    <property type="entry name" value="GatC"/>
</dbReference>
<comment type="similarity">
    <text evidence="1">Belongs to the GatC family.</text>
</comment>
<dbReference type="NCBIfam" id="TIGR00135">
    <property type="entry name" value="gatC"/>
    <property type="match status" value="1"/>
</dbReference>
<dbReference type="HAMAP" id="MF_00122">
    <property type="entry name" value="GatC"/>
    <property type="match status" value="1"/>
</dbReference>
<dbReference type="SUPFAM" id="SSF141000">
    <property type="entry name" value="Glu-tRNAGln amidotransferase C subunit"/>
    <property type="match status" value="1"/>
</dbReference>
<evidence type="ECO:0000256" key="1">
    <source>
        <dbReference type="HAMAP-Rule" id="MF_00122"/>
    </source>
</evidence>
<dbReference type="PANTHER" id="PTHR15004:SF0">
    <property type="entry name" value="GLUTAMYL-TRNA(GLN) AMIDOTRANSFERASE SUBUNIT C, MITOCHONDRIAL"/>
    <property type="match status" value="1"/>
</dbReference>
<comment type="function">
    <text evidence="1">Allows the formation of correctly charged Asn-tRNA(Asn) or Gln-tRNA(Gln) through the transamidation of misacylated Asp-tRNA(Asn) or Glu-tRNA(Gln) in organisms which lack either or both of asparaginyl-tRNA or glutaminyl-tRNA synthetases. The reaction takes place in the presence of glutamine and ATP through an activated phospho-Asp-tRNA(Asn) or phospho-Glu-tRNA(Gln).</text>
</comment>
<evidence type="ECO:0000313" key="3">
    <source>
        <dbReference type="Proteomes" id="UP000184334"/>
    </source>
</evidence>
<gene>
    <name evidence="1" type="primary">gatC</name>
    <name evidence="2" type="ORF">SAMN02745164_00584</name>
</gene>
<dbReference type="GO" id="GO:0006450">
    <property type="term" value="P:regulation of translational fidelity"/>
    <property type="evidence" value="ECO:0007669"/>
    <property type="project" value="InterPro"/>
</dbReference>
<dbReference type="EMBL" id="FQUI01000006">
    <property type="protein sequence ID" value="SHE51962.1"/>
    <property type="molecule type" value="Genomic_DNA"/>
</dbReference>
<organism evidence="2 3">
    <name type="scientific">Marinitoga hydrogenitolerans (strain DSM 16785 / JCM 12826 / AT1271)</name>
    <dbReference type="NCBI Taxonomy" id="1122195"/>
    <lineage>
        <taxon>Bacteria</taxon>
        <taxon>Thermotogati</taxon>
        <taxon>Thermotogota</taxon>
        <taxon>Thermotogae</taxon>
        <taxon>Petrotogales</taxon>
        <taxon>Petrotogaceae</taxon>
        <taxon>Marinitoga</taxon>
    </lineage>
</organism>
<proteinExistence type="inferred from homology"/>
<dbReference type="GO" id="GO:0005524">
    <property type="term" value="F:ATP binding"/>
    <property type="evidence" value="ECO:0007669"/>
    <property type="project" value="UniProtKB-KW"/>
</dbReference>
<dbReference type="OrthoDB" id="47632at2"/>
<protein>
    <recommendedName>
        <fullName evidence="1">Aspartyl/glutamyl-tRNA(Asn/Gln) amidotransferase subunit C</fullName>
        <shortName evidence="1">Asp/Glu-ADT subunit C</shortName>
        <ecNumber evidence="1">6.3.5.-</ecNumber>
    </recommendedName>
</protein>
<dbReference type="EC" id="6.3.5.-" evidence="1"/>
<comment type="caution">
    <text evidence="2">The sequence shown here is derived from an EMBL/GenBank/DDBJ whole genome shotgun (WGS) entry which is preliminary data.</text>
</comment>
<keyword evidence="1" id="KW-0547">Nucleotide-binding</keyword>
<dbReference type="GO" id="GO:0050566">
    <property type="term" value="F:asparaginyl-tRNA synthase (glutamine-hydrolyzing) activity"/>
    <property type="evidence" value="ECO:0007669"/>
    <property type="project" value="RHEA"/>
</dbReference>
<sequence length="98" mass="11421">MIEVNDKLIEKLEKLAMIKLSPEEKNIIKKDLNDILKYMQMIDEIDTKNVKPLFSPIENMLKNVFHIDEEKTSEVIDNIINEFPNQKNNLLKVPGIQG</sequence>
<dbReference type="AlphaFoldDB" id="A0A1M4U5D5"/>
<dbReference type="InterPro" id="IPR036113">
    <property type="entry name" value="Asp/Glu-ADT_sf_sub_c"/>
</dbReference>
<dbReference type="RefSeq" id="WP_084670667.1">
    <property type="nucleotide sequence ID" value="NZ_FQUI01000006.1"/>
</dbReference>
<name>A0A1M4U5D5_MARH1</name>
<dbReference type="GO" id="GO:0016740">
    <property type="term" value="F:transferase activity"/>
    <property type="evidence" value="ECO:0007669"/>
    <property type="project" value="UniProtKB-KW"/>
</dbReference>
<dbReference type="GO" id="GO:0006412">
    <property type="term" value="P:translation"/>
    <property type="evidence" value="ECO:0007669"/>
    <property type="project" value="UniProtKB-UniRule"/>
</dbReference>
<keyword evidence="1" id="KW-0436">Ligase</keyword>
<dbReference type="PANTHER" id="PTHR15004">
    <property type="entry name" value="GLUTAMYL-TRNA(GLN) AMIDOTRANSFERASE SUBUNIT C, MITOCHONDRIAL"/>
    <property type="match status" value="1"/>
</dbReference>
<evidence type="ECO:0000313" key="2">
    <source>
        <dbReference type="EMBL" id="SHE51962.1"/>
    </source>
</evidence>
<accession>A0A1M4U5D5</accession>
<comment type="subunit">
    <text evidence="1">Heterotrimer of A, B and C subunits.</text>
</comment>
<dbReference type="Proteomes" id="UP000184334">
    <property type="component" value="Unassembled WGS sequence"/>
</dbReference>
<keyword evidence="1" id="KW-0067">ATP-binding</keyword>
<keyword evidence="3" id="KW-1185">Reference proteome</keyword>
<dbReference type="Gene3D" id="1.10.20.60">
    <property type="entry name" value="Glu-tRNAGln amidotransferase C subunit, N-terminal domain"/>
    <property type="match status" value="1"/>
</dbReference>
<dbReference type="GO" id="GO:0050567">
    <property type="term" value="F:glutaminyl-tRNA synthase (glutamine-hydrolyzing) activity"/>
    <property type="evidence" value="ECO:0007669"/>
    <property type="project" value="UniProtKB-UniRule"/>
</dbReference>
<reference evidence="2" key="1">
    <citation type="submission" date="2016-11" db="EMBL/GenBank/DDBJ databases">
        <authorList>
            <person name="Varghese N."/>
            <person name="Submissions S."/>
        </authorList>
    </citation>
    <scope>NUCLEOTIDE SEQUENCE [LARGE SCALE GENOMIC DNA]</scope>
    <source>
        <strain evidence="2">DSM 16785</strain>
    </source>
</reference>
<dbReference type="STRING" id="1122195.SAMN02745164_00584"/>
<comment type="catalytic activity">
    <reaction evidence="1">
        <text>L-glutamyl-tRNA(Gln) + L-glutamine + ATP + H2O = L-glutaminyl-tRNA(Gln) + L-glutamate + ADP + phosphate + H(+)</text>
        <dbReference type="Rhea" id="RHEA:17521"/>
        <dbReference type="Rhea" id="RHEA-COMP:9681"/>
        <dbReference type="Rhea" id="RHEA-COMP:9684"/>
        <dbReference type="ChEBI" id="CHEBI:15377"/>
        <dbReference type="ChEBI" id="CHEBI:15378"/>
        <dbReference type="ChEBI" id="CHEBI:29985"/>
        <dbReference type="ChEBI" id="CHEBI:30616"/>
        <dbReference type="ChEBI" id="CHEBI:43474"/>
        <dbReference type="ChEBI" id="CHEBI:58359"/>
        <dbReference type="ChEBI" id="CHEBI:78520"/>
        <dbReference type="ChEBI" id="CHEBI:78521"/>
        <dbReference type="ChEBI" id="CHEBI:456216"/>
    </reaction>
</comment>
<dbReference type="Pfam" id="PF02686">
    <property type="entry name" value="GatC"/>
    <property type="match status" value="1"/>
</dbReference>
<dbReference type="GO" id="GO:0070681">
    <property type="term" value="P:glutaminyl-tRNAGln biosynthesis via transamidation"/>
    <property type="evidence" value="ECO:0007669"/>
    <property type="project" value="TreeGrafter"/>
</dbReference>
<keyword evidence="1" id="KW-0648">Protein biosynthesis</keyword>